<dbReference type="GO" id="GO:0005789">
    <property type="term" value="C:endoplasmic reticulum membrane"/>
    <property type="evidence" value="ECO:0007669"/>
    <property type="project" value="UniProtKB-SubCell"/>
</dbReference>
<keyword evidence="3 6" id="KW-0812">Transmembrane</keyword>
<dbReference type="GeneID" id="30180745"/>
<dbReference type="Proteomes" id="UP000094455">
    <property type="component" value="Unassembled WGS sequence"/>
</dbReference>
<gene>
    <name evidence="9" type="ORF">PICMEDRAFT_71953</name>
</gene>
<dbReference type="STRING" id="763406.A0A1E3NPD9"/>
<dbReference type="Pfam" id="PF13850">
    <property type="entry name" value="ERGIC_N"/>
    <property type="match status" value="1"/>
</dbReference>
<keyword evidence="6" id="KW-0813">Transport</keyword>
<evidence type="ECO:0000256" key="2">
    <source>
        <dbReference type="ARBA" id="ARBA00005648"/>
    </source>
</evidence>
<dbReference type="PANTHER" id="PTHR10984">
    <property type="entry name" value="ENDOPLASMIC RETICULUM-GOLGI INTERMEDIATE COMPARTMENT PROTEIN"/>
    <property type="match status" value="1"/>
</dbReference>
<dbReference type="InterPro" id="IPR012936">
    <property type="entry name" value="Erv_C"/>
</dbReference>
<dbReference type="GO" id="GO:0033116">
    <property type="term" value="C:endoplasmic reticulum-Golgi intermediate compartment membrane"/>
    <property type="evidence" value="ECO:0007669"/>
    <property type="project" value="UniProtKB-SubCell"/>
</dbReference>
<accession>A0A1E3NPD9</accession>
<evidence type="ECO:0000313" key="10">
    <source>
        <dbReference type="Proteomes" id="UP000094455"/>
    </source>
</evidence>
<evidence type="ECO:0000256" key="6">
    <source>
        <dbReference type="RuleBase" id="RU369013"/>
    </source>
</evidence>
<keyword evidence="4 6" id="KW-1133">Transmembrane helix</keyword>
<dbReference type="Pfam" id="PF07970">
    <property type="entry name" value="COPIIcoated_ERV"/>
    <property type="match status" value="1"/>
</dbReference>
<dbReference type="GO" id="GO:0006888">
    <property type="term" value="P:endoplasmic reticulum to Golgi vesicle-mediated transport"/>
    <property type="evidence" value="ECO:0007669"/>
    <property type="project" value="UniProtKB-UniRule"/>
</dbReference>
<comment type="subcellular location">
    <subcellularLocation>
        <location evidence="6">Endoplasmic reticulum membrane</location>
        <topology evidence="6">Multi-pass membrane protein</topology>
    </subcellularLocation>
    <subcellularLocation>
        <location evidence="6">Endoplasmic reticulum-Golgi intermediate compartment membrane</location>
        <topology evidence="6">Multi-pass membrane protein</topology>
    </subcellularLocation>
    <subcellularLocation>
        <location evidence="6">Golgi apparatus membrane</location>
        <topology evidence="6">Multi-pass membrane protein</topology>
    </subcellularLocation>
    <subcellularLocation>
        <location evidence="1">Membrane</location>
        <topology evidence="1">Multi-pass membrane protein</topology>
    </subcellularLocation>
</comment>
<evidence type="ECO:0000256" key="4">
    <source>
        <dbReference type="ARBA" id="ARBA00022989"/>
    </source>
</evidence>
<evidence type="ECO:0000256" key="3">
    <source>
        <dbReference type="ARBA" id="ARBA00022692"/>
    </source>
</evidence>
<feature type="domain" description="Endoplasmic reticulum vesicle transporter C-terminal" evidence="7">
    <location>
        <begin position="143"/>
        <end position="395"/>
    </location>
</feature>
<dbReference type="RefSeq" id="XP_019019062.1">
    <property type="nucleotide sequence ID" value="XM_019164058.1"/>
</dbReference>
<dbReference type="EMBL" id="KV454002">
    <property type="protein sequence ID" value="ODQ47949.1"/>
    <property type="molecule type" value="Genomic_DNA"/>
</dbReference>
<keyword evidence="6" id="KW-0256">Endoplasmic reticulum</keyword>
<feature type="transmembrane region" description="Helical" evidence="6">
    <location>
        <begin position="373"/>
        <end position="394"/>
    </location>
</feature>
<evidence type="ECO:0000256" key="1">
    <source>
        <dbReference type="ARBA" id="ARBA00004141"/>
    </source>
</evidence>
<keyword evidence="10" id="KW-1185">Reference proteome</keyword>
<reference evidence="9 10" key="1">
    <citation type="journal article" date="2016" name="Proc. Natl. Acad. Sci. U.S.A.">
        <title>Comparative genomics of biotechnologically important yeasts.</title>
        <authorList>
            <person name="Riley R."/>
            <person name="Haridas S."/>
            <person name="Wolfe K.H."/>
            <person name="Lopes M.R."/>
            <person name="Hittinger C.T."/>
            <person name="Goeker M."/>
            <person name="Salamov A.A."/>
            <person name="Wisecaver J.H."/>
            <person name="Long T.M."/>
            <person name="Calvey C.H."/>
            <person name="Aerts A.L."/>
            <person name="Barry K.W."/>
            <person name="Choi C."/>
            <person name="Clum A."/>
            <person name="Coughlan A.Y."/>
            <person name="Deshpande S."/>
            <person name="Douglass A.P."/>
            <person name="Hanson S.J."/>
            <person name="Klenk H.-P."/>
            <person name="LaButti K.M."/>
            <person name="Lapidus A."/>
            <person name="Lindquist E.A."/>
            <person name="Lipzen A.M."/>
            <person name="Meier-Kolthoff J.P."/>
            <person name="Ohm R.A."/>
            <person name="Otillar R.P."/>
            <person name="Pangilinan J.L."/>
            <person name="Peng Y."/>
            <person name="Rokas A."/>
            <person name="Rosa C.A."/>
            <person name="Scheuner C."/>
            <person name="Sibirny A.A."/>
            <person name="Slot J.C."/>
            <person name="Stielow J.B."/>
            <person name="Sun H."/>
            <person name="Kurtzman C.P."/>
            <person name="Blackwell M."/>
            <person name="Grigoriev I.V."/>
            <person name="Jeffries T.W."/>
        </authorList>
    </citation>
    <scope>NUCLEOTIDE SEQUENCE [LARGE SCALE GENOMIC DNA]</scope>
    <source>
        <strain evidence="9 10">NRRL Y-2026</strain>
    </source>
</reference>
<dbReference type="PANTHER" id="PTHR10984:SF25">
    <property type="entry name" value="ENDOPLASMIC RETICULUM-GOLGI INTERMEDIATE COMPARTMENT PROTEIN 3"/>
    <property type="match status" value="1"/>
</dbReference>
<keyword evidence="6" id="KW-0333">Golgi apparatus</keyword>
<dbReference type="InterPro" id="IPR045888">
    <property type="entry name" value="Erv"/>
</dbReference>
<evidence type="ECO:0000256" key="5">
    <source>
        <dbReference type="ARBA" id="ARBA00023136"/>
    </source>
</evidence>
<feature type="domain" description="Endoplasmic reticulum vesicle transporter N-terminal" evidence="8">
    <location>
        <begin position="9"/>
        <end position="95"/>
    </location>
</feature>
<name>A0A1E3NPD9_9ASCO</name>
<keyword evidence="5 6" id="KW-0472">Membrane</keyword>
<comment type="caution">
    <text evidence="6">Lacks conserved residue(s) required for the propagation of feature annotation.</text>
</comment>
<dbReference type="GO" id="GO:0061852">
    <property type="term" value="C:retrograde transporter complex, Golgi to ER"/>
    <property type="evidence" value="ECO:0007669"/>
    <property type="project" value="EnsemblFungi"/>
</dbReference>
<organism evidence="9 10">
    <name type="scientific">Pichia membranifaciens NRRL Y-2026</name>
    <dbReference type="NCBI Taxonomy" id="763406"/>
    <lineage>
        <taxon>Eukaryota</taxon>
        <taxon>Fungi</taxon>
        <taxon>Dikarya</taxon>
        <taxon>Ascomycota</taxon>
        <taxon>Saccharomycotina</taxon>
        <taxon>Pichiomycetes</taxon>
        <taxon>Pichiales</taxon>
        <taxon>Pichiaceae</taxon>
        <taxon>Pichia</taxon>
    </lineage>
</organism>
<sequence length="411" mass="45983">MGKGPSLFSLDAFAKTLDDRKIKTSTGGIITIICCLTTFVLLNNEYQDYNRVVLRPELVVDRDRNDHLDINLDISFPQLPCDLISLDVMDLTGDIEFDLLKNGFTKTRLDSAGNEIEQAPFDANVQGKEGDHIGAADGYCGPCYGAVNQGGNEDKPDEEKVCCNSCESVRNAYAKVGWKFYDGKDVEQCEREGYVDRINARLEEGCRIRGTAELNRIGGNLHFAPGASISVGGRHVHDMSLFDKHPNRFSFAHTINHFSFGEDSHELGAVFASDSHDHRTTHPLDNTSVDAHNMYEMYTYFLKVVNTRFEYLDGTKIETNEFSATQHNRPLQGGRDDDHPNTIHARGGIPGLFFYFDISPLKIINREEYNKSFSAFLLSLCSAVAGILTVGAILDRTIWSARRFIKEKKST</sequence>
<proteinExistence type="inferred from homology"/>
<dbReference type="GO" id="GO:0006890">
    <property type="term" value="P:retrograde vesicle-mediated transport, Golgi to endoplasmic reticulum"/>
    <property type="evidence" value="ECO:0007669"/>
    <property type="project" value="EnsemblFungi"/>
</dbReference>
<dbReference type="GO" id="GO:0030134">
    <property type="term" value="C:COPII-coated ER to Golgi transport vesicle"/>
    <property type="evidence" value="ECO:0007669"/>
    <property type="project" value="EnsemblFungi"/>
</dbReference>
<dbReference type="OrthoDB" id="270930at2759"/>
<protein>
    <recommendedName>
        <fullName evidence="6">Endoplasmic reticulum-Golgi intermediate compartment protein</fullName>
    </recommendedName>
</protein>
<evidence type="ECO:0000313" key="9">
    <source>
        <dbReference type="EMBL" id="ODQ47949.1"/>
    </source>
</evidence>
<keyword evidence="6" id="KW-0931">ER-Golgi transport</keyword>
<evidence type="ECO:0000259" key="8">
    <source>
        <dbReference type="Pfam" id="PF13850"/>
    </source>
</evidence>
<dbReference type="InterPro" id="IPR039542">
    <property type="entry name" value="Erv_N"/>
</dbReference>
<comment type="similarity">
    <text evidence="2 6">Belongs to the ERGIC family.</text>
</comment>
<dbReference type="AlphaFoldDB" id="A0A1E3NPD9"/>
<comment type="function">
    <text evidence="6">Plays a role in transport between endoplasmic reticulum and Golgi.</text>
</comment>
<evidence type="ECO:0000259" key="7">
    <source>
        <dbReference type="Pfam" id="PF07970"/>
    </source>
</evidence>
<dbReference type="GO" id="GO:0000139">
    <property type="term" value="C:Golgi membrane"/>
    <property type="evidence" value="ECO:0007669"/>
    <property type="project" value="UniProtKB-SubCell"/>
</dbReference>